<dbReference type="Proteomes" id="UP000002489">
    <property type="component" value="Unassembled WGS sequence"/>
</dbReference>
<dbReference type="AlphaFoldDB" id="A0A0D2YE94"/>
<name>A0A0D2YE94_FUSOF</name>
<evidence type="ECO:0000313" key="2">
    <source>
        <dbReference type="Proteomes" id="UP000002489"/>
    </source>
</evidence>
<sequence>MDHYTHDMTCTDCIGLAASVANLEHALALTKIEMKRRELKSTAPFQFEKKDMRIMKLESYVHQAQEAEIKAAEAAYEECKRHLDIRKDLDCKSLEAKVEKCAKLERDLYVTWRRVEEAKKRQLEYLVNFRYAEDD</sequence>
<evidence type="ECO:0000313" key="1">
    <source>
        <dbReference type="EnsemblFungi" id="FOXG_14631P0"/>
    </source>
</evidence>
<reference evidence="1" key="2">
    <citation type="submission" date="2025-08" db="UniProtKB">
        <authorList>
            <consortium name="EnsemblFungi"/>
        </authorList>
    </citation>
    <scope>IDENTIFICATION</scope>
    <source>
        <strain evidence="1">4287 / CBS 123668 / FGSC 9935 / NRRL 34936</strain>
    </source>
</reference>
<reference evidence="2" key="1">
    <citation type="journal article" date="2012" name="Mol. Plant Microbe Interact.">
        <title>A highly conserved effector in Fusarium oxysporum is required for full virulence on Arabidopsis.</title>
        <authorList>
            <person name="Thatcher L.F."/>
            <person name="Gardiner D.M."/>
            <person name="Kazan K."/>
            <person name="Manners J."/>
        </authorList>
    </citation>
    <scope>NUCLEOTIDE SEQUENCE [LARGE SCALE GENOMIC DNA]</scope>
    <source>
        <strain evidence="2">Fo5176</strain>
    </source>
</reference>
<dbReference type="EnsemblFungi" id="FOXG_14631T0">
    <property type="protein sequence ID" value="FOXG_14631P0"/>
    <property type="gene ID" value="FOXG_14631"/>
</dbReference>
<gene>
    <name evidence="1" type="primary">28955774</name>
</gene>
<organism evidence="1 2">
    <name type="scientific">Fusarium oxysporum (strain Fo5176)</name>
    <name type="common">Fusarium vascular wilt</name>
    <dbReference type="NCBI Taxonomy" id="660025"/>
    <lineage>
        <taxon>Eukaryota</taxon>
        <taxon>Fungi</taxon>
        <taxon>Dikarya</taxon>
        <taxon>Ascomycota</taxon>
        <taxon>Pezizomycotina</taxon>
        <taxon>Sordariomycetes</taxon>
        <taxon>Hypocreomycetidae</taxon>
        <taxon>Hypocreales</taxon>
        <taxon>Nectriaceae</taxon>
        <taxon>Fusarium</taxon>
        <taxon>Fusarium oxysporum species complex</taxon>
    </lineage>
</organism>
<accession>A0A0D2YE94</accession>
<protein>
    <submittedName>
        <fullName evidence="1">Uncharacterized protein</fullName>
    </submittedName>
</protein>
<proteinExistence type="predicted"/>
<dbReference type="VEuPathDB" id="FungiDB:FOXG_14631"/>